<dbReference type="GeneID" id="92052146"/>
<dbReference type="InterPro" id="IPR046676">
    <property type="entry name" value="DUF6546"/>
</dbReference>
<name>A0ABR1UXA7_9PEZI</name>
<dbReference type="Proteomes" id="UP001433268">
    <property type="component" value="Unassembled WGS sequence"/>
</dbReference>
<gene>
    <name evidence="2" type="ORF">PG997_014772</name>
</gene>
<dbReference type="EMBL" id="JAQQWN010000010">
    <property type="protein sequence ID" value="KAK8062675.1"/>
    <property type="molecule type" value="Genomic_DNA"/>
</dbReference>
<protein>
    <recommendedName>
        <fullName evidence="1">DUF6546 domain-containing protein</fullName>
    </recommendedName>
</protein>
<reference evidence="2 3" key="1">
    <citation type="submission" date="2023-01" db="EMBL/GenBank/DDBJ databases">
        <title>Analysis of 21 Apiospora genomes using comparative genomics revels a genus with tremendous synthesis potential of carbohydrate active enzymes and secondary metabolites.</title>
        <authorList>
            <person name="Sorensen T."/>
        </authorList>
    </citation>
    <scope>NUCLEOTIDE SEQUENCE [LARGE SCALE GENOMIC DNA]</scope>
    <source>
        <strain evidence="2 3">CBS 114990</strain>
    </source>
</reference>
<evidence type="ECO:0000313" key="2">
    <source>
        <dbReference type="EMBL" id="KAK8062675.1"/>
    </source>
</evidence>
<sequence>MEMEVLPKLWEALSPEIKLQIFGHLASQNLSENAANLRVAPLATVNKEWQKYFESITFQSLTLQQYHVAQLQTMVSPHPRRVEAVRHIHLRLELPRYFGANADKPETKKEVKVSDTIFNKATRKLFSIVSRWPANPDQECVFEISAHSPSDFQARFERMQYYANNTLFHFRPNNPRDHEGDTEPIPAWAEEEWFLEMNGPQIGYYEPTRASKDRVVGSGLCSTMKVAKFAAVKKFDAFILRRQFFRTFAAGGGINVILDAMPNLRSFTYEPWHGMTEVDCELQDEGYCELFRCLSGHEKLQNVTIFKSFEAYLSHDYRYARTSLPTPDPVVGYQAAVSSSQADAVTTLNLCFVTDAMDFFRSFWNPEQFPPEPPLILPSDEMRWAKLEKLVLTSDALRRDGDHNNLVCIAADAAKNMPRLAVMRVWNCGDRHCAYILYTRDLYNLSSPKLRLGSTWGFKLSENANDQWESVVEVHQCRYPLAIKYIAYKKDHMRCYTSLTRWNWTEEHDFPNVATNTTLKEMRQDEKHERY</sequence>
<organism evidence="2 3">
    <name type="scientific">Apiospora hydei</name>
    <dbReference type="NCBI Taxonomy" id="1337664"/>
    <lineage>
        <taxon>Eukaryota</taxon>
        <taxon>Fungi</taxon>
        <taxon>Dikarya</taxon>
        <taxon>Ascomycota</taxon>
        <taxon>Pezizomycotina</taxon>
        <taxon>Sordariomycetes</taxon>
        <taxon>Xylariomycetidae</taxon>
        <taxon>Amphisphaeriales</taxon>
        <taxon>Apiosporaceae</taxon>
        <taxon>Apiospora</taxon>
    </lineage>
</organism>
<dbReference type="Pfam" id="PF20183">
    <property type="entry name" value="DUF6546"/>
    <property type="match status" value="1"/>
</dbReference>
<dbReference type="RefSeq" id="XP_066661274.1">
    <property type="nucleotide sequence ID" value="XM_066819086.1"/>
</dbReference>
<evidence type="ECO:0000259" key="1">
    <source>
        <dbReference type="Pfam" id="PF20183"/>
    </source>
</evidence>
<comment type="caution">
    <text evidence="2">The sequence shown here is derived from an EMBL/GenBank/DDBJ whole genome shotgun (WGS) entry which is preliminary data.</text>
</comment>
<evidence type="ECO:0000313" key="3">
    <source>
        <dbReference type="Proteomes" id="UP001433268"/>
    </source>
</evidence>
<accession>A0ABR1UXA7</accession>
<feature type="domain" description="DUF6546" evidence="1">
    <location>
        <begin position="298"/>
        <end position="497"/>
    </location>
</feature>
<proteinExistence type="predicted"/>
<keyword evidence="3" id="KW-1185">Reference proteome</keyword>